<sequence>MPAEPRTNSEARRWDWPRKAIPADIAAGKPDVSKWGLPTGLVSANKCDPWKNFKNQQLALPAVPERALSASQTRYIKIFERAAAGAVDEDKSSIPPPAPSSSTTVTKTASPIPVGPATSNVPSTTSSVPTETSSPQDLSGIPACVLTCYTQAAYDAGCTGITGE</sequence>
<proteinExistence type="predicted"/>
<comment type="caution">
    <text evidence="1">The sequence shown here is derived from an EMBL/GenBank/DDBJ whole genome shotgun (WGS) entry which is preliminary data.</text>
</comment>
<dbReference type="Proteomes" id="UP001234202">
    <property type="component" value="Unassembled WGS sequence"/>
</dbReference>
<evidence type="ECO:0000313" key="1">
    <source>
        <dbReference type="EMBL" id="KAJ9116805.1"/>
    </source>
</evidence>
<name>A0ACC2X074_9TREE</name>
<gene>
    <name evidence="1" type="ORF">QFC24_006610</name>
</gene>
<accession>A0ACC2X074</accession>
<organism evidence="1 2">
    <name type="scientific">Naganishia onofrii</name>
    <dbReference type="NCBI Taxonomy" id="1851511"/>
    <lineage>
        <taxon>Eukaryota</taxon>
        <taxon>Fungi</taxon>
        <taxon>Dikarya</taxon>
        <taxon>Basidiomycota</taxon>
        <taxon>Agaricomycotina</taxon>
        <taxon>Tremellomycetes</taxon>
        <taxon>Filobasidiales</taxon>
        <taxon>Filobasidiaceae</taxon>
        <taxon>Naganishia</taxon>
    </lineage>
</organism>
<evidence type="ECO:0000313" key="2">
    <source>
        <dbReference type="Proteomes" id="UP001234202"/>
    </source>
</evidence>
<dbReference type="EMBL" id="JASBWV010000034">
    <property type="protein sequence ID" value="KAJ9116805.1"/>
    <property type="molecule type" value="Genomic_DNA"/>
</dbReference>
<reference evidence="1" key="1">
    <citation type="submission" date="2023-04" db="EMBL/GenBank/DDBJ databases">
        <title>Draft Genome sequencing of Naganishia species isolated from polar environments using Oxford Nanopore Technology.</title>
        <authorList>
            <person name="Leo P."/>
            <person name="Venkateswaran K."/>
        </authorList>
    </citation>
    <scope>NUCLEOTIDE SEQUENCE</scope>
    <source>
        <strain evidence="1">DBVPG 5303</strain>
    </source>
</reference>
<protein>
    <submittedName>
        <fullName evidence="1">Uncharacterized protein</fullName>
    </submittedName>
</protein>
<keyword evidence="2" id="KW-1185">Reference proteome</keyword>